<dbReference type="GO" id="GO:0000775">
    <property type="term" value="C:chromosome, centromeric region"/>
    <property type="evidence" value="ECO:0007669"/>
    <property type="project" value="TreeGrafter"/>
</dbReference>
<gene>
    <name evidence="3" type="ORF">D9757_002722</name>
</gene>
<evidence type="ECO:0008006" key="5">
    <source>
        <dbReference type="Google" id="ProtNLM"/>
    </source>
</evidence>
<dbReference type="EMBL" id="JAACJN010000014">
    <property type="protein sequence ID" value="KAF5390682.1"/>
    <property type="molecule type" value="Genomic_DNA"/>
</dbReference>
<evidence type="ECO:0000313" key="3">
    <source>
        <dbReference type="EMBL" id="KAF5390682.1"/>
    </source>
</evidence>
<name>A0A8H5ME60_9AGAR</name>
<evidence type="ECO:0000313" key="4">
    <source>
        <dbReference type="Proteomes" id="UP000518752"/>
    </source>
</evidence>
<dbReference type="PANTHER" id="PTHR13395:SF6">
    <property type="entry name" value="SISTER CHROMATID COHESION PROTEIN DCC1"/>
    <property type="match status" value="1"/>
</dbReference>
<keyword evidence="4" id="KW-1185">Reference proteome</keyword>
<dbReference type="GO" id="GO:0000785">
    <property type="term" value="C:chromatin"/>
    <property type="evidence" value="ECO:0007669"/>
    <property type="project" value="TreeGrafter"/>
</dbReference>
<protein>
    <recommendedName>
        <fullName evidence="5">Sister chromatid cohesion protein DCC1</fullName>
    </recommendedName>
</protein>
<comment type="similarity">
    <text evidence="1">Belongs to the DCC1 family.</text>
</comment>
<sequence length="380" mass="42985">MPLPDNILRFSSSSTAEQGSFKLLELSPELAKIVEGSLETSEFEQVSKHLPASRLSPHSLNVAFTSRDDLAKTRYYAPRTKLLRFELSLEGYGTDLTIRDQLNEILELTQTIPKLQILNTLLKGKEYGEDEEDREEIEDEGSVTYADAQALIQASEVELQRGLRDRRILYINEYLRPIASAYLTKVIQVILNTLAALSLDHEAVSVEKLSAVLTDEHDVPRVVSVQVMGWLGEINELTGEWKMDVEAIVREAGLGLLKESKNEPLGEEDLLQSWRELVGDKLSSSVALNLLAGNYLHVAGPYHTRQVVKYFPVATLPVDHAQRFADLFLARSRWKREDINPFISDIAVDWKERDKLLLKYARATTDAQGIWYTARVQYNG</sequence>
<dbReference type="GO" id="GO:0034088">
    <property type="term" value="P:maintenance of mitotic sister chromatid cohesion"/>
    <property type="evidence" value="ECO:0007669"/>
    <property type="project" value="TreeGrafter"/>
</dbReference>
<organism evidence="3 4">
    <name type="scientific">Collybiopsis confluens</name>
    <dbReference type="NCBI Taxonomy" id="2823264"/>
    <lineage>
        <taxon>Eukaryota</taxon>
        <taxon>Fungi</taxon>
        <taxon>Dikarya</taxon>
        <taxon>Basidiomycota</taxon>
        <taxon>Agaricomycotina</taxon>
        <taxon>Agaricomycetes</taxon>
        <taxon>Agaricomycetidae</taxon>
        <taxon>Agaricales</taxon>
        <taxon>Marasmiineae</taxon>
        <taxon>Omphalotaceae</taxon>
        <taxon>Collybiopsis</taxon>
    </lineage>
</organism>
<evidence type="ECO:0000256" key="1">
    <source>
        <dbReference type="ARBA" id="ARBA00007017"/>
    </source>
</evidence>
<comment type="caution">
    <text evidence="3">The sequence shown here is derived from an EMBL/GenBank/DDBJ whole genome shotgun (WGS) entry which is preliminary data.</text>
</comment>
<dbReference type="PANTHER" id="PTHR13395">
    <property type="entry name" value="SISTER CHROMATID COHESION PROTEIN DCC1-RELATED"/>
    <property type="match status" value="1"/>
</dbReference>
<accession>A0A8H5ME60</accession>
<dbReference type="InterPro" id="IPR019128">
    <property type="entry name" value="Dcc1"/>
</dbReference>
<evidence type="ECO:0000256" key="2">
    <source>
        <dbReference type="ARBA" id="ARBA00022705"/>
    </source>
</evidence>
<dbReference type="AlphaFoldDB" id="A0A8H5ME60"/>
<dbReference type="Pfam" id="PF09724">
    <property type="entry name" value="Dcc1"/>
    <property type="match status" value="1"/>
</dbReference>
<keyword evidence="2" id="KW-0235">DNA replication</keyword>
<reference evidence="3 4" key="1">
    <citation type="journal article" date="2020" name="ISME J.">
        <title>Uncovering the hidden diversity of litter-decomposition mechanisms in mushroom-forming fungi.</title>
        <authorList>
            <person name="Floudas D."/>
            <person name="Bentzer J."/>
            <person name="Ahren D."/>
            <person name="Johansson T."/>
            <person name="Persson P."/>
            <person name="Tunlid A."/>
        </authorList>
    </citation>
    <scope>NUCLEOTIDE SEQUENCE [LARGE SCALE GENOMIC DNA]</scope>
    <source>
        <strain evidence="3 4">CBS 406.79</strain>
    </source>
</reference>
<dbReference type="GO" id="GO:0031390">
    <property type="term" value="C:Ctf18 RFC-like complex"/>
    <property type="evidence" value="ECO:0007669"/>
    <property type="project" value="InterPro"/>
</dbReference>
<dbReference type="OrthoDB" id="276989at2759"/>
<proteinExistence type="inferred from homology"/>
<dbReference type="Proteomes" id="UP000518752">
    <property type="component" value="Unassembled WGS sequence"/>
</dbReference>
<dbReference type="GO" id="GO:0006260">
    <property type="term" value="P:DNA replication"/>
    <property type="evidence" value="ECO:0007669"/>
    <property type="project" value="UniProtKB-KW"/>
</dbReference>